<dbReference type="SUPFAM" id="SSF82657">
    <property type="entry name" value="BolA-like"/>
    <property type="match status" value="1"/>
</dbReference>
<evidence type="ECO:0000313" key="4">
    <source>
        <dbReference type="Proteomes" id="UP000255508"/>
    </source>
</evidence>
<gene>
    <name evidence="3" type="ORF">DIZ79_01245</name>
</gene>
<reference evidence="3 4" key="1">
    <citation type="journal article" date="2018" name="ISME J.">
        <title>Endosymbiont genomes yield clues of tubeworm success.</title>
        <authorList>
            <person name="Li Y."/>
            <person name="Liles M.R."/>
            <person name="Halanych K.M."/>
        </authorList>
    </citation>
    <scope>NUCLEOTIDE SEQUENCE [LARGE SCALE GENOMIC DNA]</scope>
    <source>
        <strain evidence="3">A1422</strain>
    </source>
</reference>
<evidence type="ECO:0000256" key="2">
    <source>
        <dbReference type="RuleBase" id="RU003860"/>
    </source>
</evidence>
<dbReference type="Pfam" id="PF01722">
    <property type="entry name" value="BolA"/>
    <property type="match status" value="1"/>
</dbReference>
<name>A0A370E3H2_9GAMM</name>
<evidence type="ECO:0000313" key="3">
    <source>
        <dbReference type="EMBL" id="RDH93250.1"/>
    </source>
</evidence>
<dbReference type="InterPro" id="IPR050961">
    <property type="entry name" value="BolA/IbaG_stress_morph_reg"/>
</dbReference>
<proteinExistence type="inferred from homology"/>
<evidence type="ECO:0000256" key="1">
    <source>
        <dbReference type="ARBA" id="ARBA00005578"/>
    </source>
</evidence>
<comment type="similarity">
    <text evidence="1 2">Belongs to the BolA/IbaG family.</text>
</comment>
<dbReference type="Proteomes" id="UP000255508">
    <property type="component" value="Unassembled WGS sequence"/>
</dbReference>
<comment type="caution">
    <text evidence="3">The sequence shown here is derived from an EMBL/GenBank/DDBJ whole genome shotgun (WGS) entry which is preliminary data.</text>
</comment>
<dbReference type="EMBL" id="QFXD01000020">
    <property type="protein sequence ID" value="RDH93250.1"/>
    <property type="molecule type" value="Genomic_DNA"/>
</dbReference>
<dbReference type="AlphaFoldDB" id="A0A370E3H2"/>
<dbReference type="Gene3D" id="3.30.300.90">
    <property type="entry name" value="BolA-like"/>
    <property type="match status" value="1"/>
</dbReference>
<sequence>MENEKVEALICAGMPGAKVTVTGDGRHFEALVISEDFVGKSLIQKHRMVMATVTEQITSDELHALSIKAFSPEDWAAKQG</sequence>
<dbReference type="InterPro" id="IPR002634">
    <property type="entry name" value="BolA"/>
</dbReference>
<dbReference type="PANTHER" id="PTHR46229:SF2">
    <property type="entry name" value="BOLA-LIKE PROTEIN 1"/>
    <property type="match status" value="1"/>
</dbReference>
<dbReference type="InterPro" id="IPR036065">
    <property type="entry name" value="BolA-like_sf"/>
</dbReference>
<accession>A0A370E3H2</accession>
<protein>
    <submittedName>
        <fullName evidence="3">BolA family protein</fullName>
    </submittedName>
</protein>
<dbReference type="PANTHER" id="PTHR46229">
    <property type="entry name" value="BOLA TRANSCRIPTION REGULATOR"/>
    <property type="match status" value="1"/>
</dbReference>
<organism evidence="3 4">
    <name type="scientific">endosymbiont of Lamellibrachia luymesi</name>
    <dbReference type="NCBI Taxonomy" id="2200907"/>
    <lineage>
        <taxon>Bacteria</taxon>
        <taxon>Pseudomonadati</taxon>
        <taxon>Pseudomonadota</taxon>
        <taxon>Gammaproteobacteria</taxon>
        <taxon>sulfur-oxidizing symbionts</taxon>
    </lineage>
</organism>